<name>A0A6M3J2X1_9ZZZZ</name>
<dbReference type="NCBIfam" id="TIGR01634">
    <property type="entry name" value="tail_P2_I"/>
    <property type="match status" value="1"/>
</dbReference>
<gene>
    <name evidence="2" type="ORF">MM415A00294_0019</name>
    <name evidence="1" type="ORF">MM415B00522_0019</name>
</gene>
<sequence length="201" mass="21867">MTENSLLPDNKSSLERGYELAFSGELYSIQNPFPALLQSDTAPAHTLAHLAQDRGVNEWDATASEAERRGVVKTAIPQYRLAGTPKGLKLAVEPLSGDIDVIPWHKYGGEPYHMRVIAWMPAAPTEDLLNRVFKRIALAQSERDVIALSLGIKGGCKTYFGGAYQCAPRFIVGPWQPPEFSGSATLYSGGAVIISHQVTIT</sequence>
<organism evidence="1">
    <name type="scientific">viral metagenome</name>
    <dbReference type="NCBI Taxonomy" id="1070528"/>
    <lineage>
        <taxon>unclassified sequences</taxon>
        <taxon>metagenomes</taxon>
        <taxon>organismal metagenomes</taxon>
    </lineage>
</organism>
<evidence type="ECO:0000313" key="1">
    <source>
        <dbReference type="EMBL" id="QJA64309.1"/>
    </source>
</evidence>
<accession>A0A6M3J2X1</accession>
<dbReference type="EMBL" id="MT142508">
    <property type="protein sequence ID" value="QJA83321.1"/>
    <property type="molecule type" value="Genomic_DNA"/>
</dbReference>
<reference evidence="1" key="1">
    <citation type="submission" date="2020-03" db="EMBL/GenBank/DDBJ databases">
        <title>The deep terrestrial virosphere.</title>
        <authorList>
            <person name="Holmfeldt K."/>
            <person name="Nilsson E."/>
            <person name="Simone D."/>
            <person name="Lopez-Fernandez M."/>
            <person name="Wu X."/>
            <person name="de Brujin I."/>
            <person name="Lundin D."/>
            <person name="Andersson A."/>
            <person name="Bertilsson S."/>
            <person name="Dopson M."/>
        </authorList>
    </citation>
    <scope>NUCLEOTIDE SEQUENCE</scope>
    <source>
        <strain evidence="2">MM415A00294</strain>
        <strain evidence="1">MM415B00522</strain>
    </source>
</reference>
<protein>
    <submittedName>
        <fullName evidence="1">Putative tail protein</fullName>
    </submittedName>
</protein>
<dbReference type="AlphaFoldDB" id="A0A6M3J2X1"/>
<proteinExistence type="predicted"/>
<evidence type="ECO:0000313" key="2">
    <source>
        <dbReference type="EMBL" id="QJA83321.1"/>
    </source>
</evidence>
<dbReference type="Pfam" id="PF09684">
    <property type="entry name" value="Tail_P2_I"/>
    <property type="match status" value="1"/>
</dbReference>
<dbReference type="EMBL" id="MT141517">
    <property type="protein sequence ID" value="QJA64309.1"/>
    <property type="molecule type" value="Genomic_DNA"/>
</dbReference>
<dbReference type="InterPro" id="IPR006521">
    <property type="entry name" value="Tail_protein_I"/>
</dbReference>